<feature type="chain" id="PRO_5015474130" evidence="1">
    <location>
        <begin position="23"/>
        <end position="125"/>
    </location>
</feature>
<keyword evidence="1" id="KW-0732">Signal</keyword>
<accession>A0A2S9VC51</accession>
<dbReference type="Proteomes" id="UP000238949">
    <property type="component" value="Unassembled WGS sequence"/>
</dbReference>
<evidence type="ECO:0000256" key="1">
    <source>
        <dbReference type="SAM" id="SignalP"/>
    </source>
</evidence>
<dbReference type="AlphaFoldDB" id="A0A2S9VC51"/>
<name>A0A2S9VC51_9ALTE</name>
<feature type="signal peptide" evidence="1">
    <location>
        <begin position="1"/>
        <end position="22"/>
    </location>
</feature>
<keyword evidence="3" id="KW-1185">Reference proteome</keyword>
<dbReference type="EMBL" id="PVNP01000075">
    <property type="protein sequence ID" value="PRO74023.1"/>
    <property type="molecule type" value="Genomic_DNA"/>
</dbReference>
<sequence>MKHGKGLLSGCILMSFSVGALADLGALNDAAKKLCNKSKVCLQQEMAAEDDLPPGMAAMLDNMMGELCKQYMSIATVGENHEIIEPATACLNSMADKSCDELLNGEETTAACQRYERVAENYRQY</sequence>
<reference evidence="3" key="1">
    <citation type="journal article" date="2020" name="Int. J. Syst. Evol. Microbiol.">
        <title>Alteromonas alba sp. nov., a marine bacterium isolated from the seawater of the West Pacific Ocean.</title>
        <authorList>
            <person name="Sun C."/>
            <person name="Wu Y.-H."/>
            <person name="Xamxidin M."/>
            <person name="Cheng H."/>
            <person name="Xu X.-W."/>
        </authorList>
    </citation>
    <scope>NUCLEOTIDE SEQUENCE [LARGE SCALE GENOMIC DNA]</scope>
    <source>
        <strain evidence="3">190</strain>
    </source>
</reference>
<evidence type="ECO:0000313" key="2">
    <source>
        <dbReference type="EMBL" id="PRO74023.1"/>
    </source>
</evidence>
<gene>
    <name evidence="2" type="ORF">C6Y40_08390</name>
</gene>
<dbReference type="OrthoDB" id="6332945at2"/>
<evidence type="ECO:0000313" key="3">
    <source>
        <dbReference type="Proteomes" id="UP000238949"/>
    </source>
</evidence>
<dbReference type="RefSeq" id="WP_105934196.1">
    <property type="nucleotide sequence ID" value="NZ_PVNP01000075.1"/>
</dbReference>
<proteinExistence type="predicted"/>
<protein>
    <submittedName>
        <fullName evidence="2">Uncharacterized protein</fullName>
    </submittedName>
</protein>
<comment type="caution">
    <text evidence="2">The sequence shown here is derived from an EMBL/GenBank/DDBJ whole genome shotgun (WGS) entry which is preliminary data.</text>
</comment>
<organism evidence="2 3">
    <name type="scientific">Alteromonas alba</name>
    <dbReference type="NCBI Taxonomy" id="2079529"/>
    <lineage>
        <taxon>Bacteria</taxon>
        <taxon>Pseudomonadati</taxon>
        <taxon>Pseudomonadota</taxon>
        <taxon>Gammaproteobacteria</taxon>
        <taxon>Alteromonadales</taxon>
        <taxon>Alteromonadaceae</taxon>
        <taxon>Alteromonas/Salinimonas group</taxon>
        <taxon>Alteromonas</taxon>
    </lineage>
</organism>